<dbReference type="EMBL" id="CP041217">
    <property type="protein sequence ID" value="QDH22196.1"/>
    <property type="molecule type" value="Genomic_DNA"/>
</dbReference>
<dbReference type="RefSeq" id="WP_141448740.1">
    <property type="nucleotide sequence ID" value="NZ_CP041217.1"/>
</dbReference>
<dbReference type="GO" id="GO:0016787">
    <property type="term" value="F:hydrolase activity"/>
    <property type="evidence" value="ECO:0007669"/>
    <property type="project" value="UniProtKB-KW"/>
</dbReference>
<dbReference type="InterPro" id="IPR021130">
    <property type="entry name" value="PRib-ATP_PPHydrolase-like"/>
</dbReference>
<keyword evidence="1" id="KW-0378">Hydrolase</keyword>
<dbReference type="SUPFAM" id="SSF101386">
    <property type="entry name" value="all-alpha NTP pyrophosphatases"/>
    <property type="match status" value="1"/>
</dbReference>
<sequence>MKTHNKLIRNLIPNIITSTGKSSTTRILDEAEYVTELRAKLREEADEYFAASSDAEALEELADMLEVIRALAVTHGEDSEKLEQIRADKAAQRGGFDERIYLIDVHES</sequence>
<proteinExistence type="predicted"/>
<dbReference type="AlphaFoldDB" id="A0A4Y6V0L0"/>
<dbReference type="Proteomes" id="UP000316968">
    <property type="component" value="Chromosome"/>
</dbReference>
<dbReference type="OrthoDB" id="9813491at2"/>
<accession>A0A4Y6V0L0</accession>
<dbReference type="Pfam" id="PF01503">
    <property type="entry name" value="PRA-PH"/>
    <property type="match status" value="1"/>
</dbReference>
<protein>
    <submittedName>
        <fullName evidence="1">Phosphoribosyl-ATP pyrophosphohydrolase</fullName>
    </submittedName>
</protein>
<evidence type="ECO:0000313" key="1">
    <source>
        <dbReference type="EMBL" id="QDH22196.1"/>
    </source>
</evidence>
<organism evidence="1 2">
    <name type="scientific">Saccharibacillus brassicae</name>
    <dbReference type="NCBI Taxonomy" id="2583377"/>
    <lineage>
        <taxon>Bacteria</taxon>
        <taxon>Bacillati</taxon>
        <taxon>Bacillota</taxon>
        <taxon>Bacilli</taxon>
        <taxon>Bacillales</taxon>
        <taxon>Paenibacillaceae</taxon>
        <taxon>Saccharibacillus</taxon>
    </lineage>
</organism>
<name>A0A4Y6V0L0_SACBS</name>
<keyword evidence="2" id="KW-1185">Reference proteome</keyword>
<reference evidence="1 2" key="1">
    <citation type="submission" date="2019-06" db="EMBL/GenBank/DDBJ databases">
        <title>Saccharibacillus brassicae sp. nov., an endophytic bacterium isolated from Chinese cabbage seeds (Brassica pekinensis).</title>
        <authorList>
            <person name="Jiang L."/>
            <person name="Lee J."/>
            <person name="Kim S.W."/>
        </authorList>
    </citation>
    <scope>NUCLEOTIDE SEQUENCE [LARGE SCALE GENOMIC DNA]</scope>
    <source>
        <strain evidence="2">KCTC 43072 / ATSA2</strain>
    </source>
</reference>
<gene>
    <name evidence="1" type="ORF">FFV09_15915</name>
</gene>
<dbReference type="CDD" id="cd11532">
    <property type="entry name" value="NTP-PPase_COG4997"/>
    <property type="match status" value="1"/>
</dbReference>
<dbReference type="InterPro" id="IPR038735">
    <property type="entry name" value="MSMEG_1276-like_NTP-PPase_dom"/>
</dbReference>
<dbReference type="KEGG" id="saca:FFV09_15915"/>
<evidence type="ECO:0000313" key="2">
    <source>
        <dbReference type="Proteomes" id="UP000316968"/>
    </source>
</evidence>